<sequence>MTVQLHNSHQSTPQVTNDHQCTTDIIELRSIFLGFLLLNTSWLATNSSSISRRYSDSI</sequence>
<dbReference type="Proteomes" id="UP001295469">
    <property type="component" value="Chromosome C07"/>
</dbReference>
<organism evidence="1">
    <name type="scientific">Brassica napus</name>
    <name type="common">Rape</name>
    <dbReference type="NCBI Taxonomy" id="3708"/>
    <lineage>
        <taxon>Eukaryota</taxon>
        <taxon>Viridiplantae</taxon>
        <taxon>Streptophyta</taxon>
        <taxon>Embryophyta</taxon>
        <taxon>Tracheophyta</taxon>
        <taxon>Spermatophyta</taxon>
        <taxon>Magnoliopsida</taxon>
        <taxon>eudicotyledons</taxon>
        <taxon>Gunneridae</taxon>
        <taxon>Pentapetalae</taxon>
        <taxon>rosids</taxon>
        <taxon>malvids</taxon>
        <taxon>Brassicales</taxon>
        <taxon>Brassicaceae</taxon>
        <taxon>Brassiceae</taxon>
        <taxon>Brassica</taxon>
    </lineage>
</organism>
<dbReference type="EMBL" id="HG994371">
    <property type="protein sequence ID" value="CAF1978997.1"/>
    <property type="molecule type" value="Genomic_DNA"/>
</dbReference>
<dbReference type="AlphaFoldDB" id="A0A816MM74"/>
<reference evidence="1" key="1">
    <citation type="submission" date="2021-01" db="EMBL/GenBank/DDBJ databases">
        <authorList>
            <consortium name="Genoscope - CEA"/>
            <person name="William W."/>
        </authorList>
    </citation>
    <scope>NUCLEOTIDE SEQUENCE</scope>
</reference>
<accession>A0A816MM74</accession>
<protein>
    <submittedName>
        <fullName evidence="1">(rape) hypothetical protein</fullName>
    </submittedName>
</protein>
<name>A0A816MM74_BRANA</name>
<proteinExistence type="predicted"/>
<evidence type="ECO:0000313" key="1">
    <source>
        <dbReference type="EMBL" id="CAF1978997.1"/>
    </source>
</evidence>
<gene>
    <name evidence="1" type="ORF">DARMORV10_C07P21270.1</name>
</gene>